<keyword evidence="5" id="KW-0325">Glycoprotein</keyword>
<dbReference type="PANTHER" id="PTHR11010">
    <property type="entry name" value="PROTEASE S28 PRO-X CARBOXYPEPTIDASE-RELATED"/>
    <property type="match status" value="1"/>
</dbReference>
<reference evidence="7" key="1">
    <citation type="submission" date="2019-06" db="EMBL/GenBank/DDBJ databases">
        <authorList>
            <person name="Zheng W."/>
        </authorList>
    </citation>
    <scope>NUCLEOTIDE SEQUENCE</scope>
    <source>
        <strain evidence="7">QDHG01</strain>
    </source>
</reference>
<dbReference type="AlphaFoldDB" id="A0A8J8NQ81"/>
<evidence type="ECO:0000313" key="7">
    <source>
        <dbReference type="EMBL" id="TNV79531.1"/>
    </source>
</evidence>
<keyword evidence="8" id="KW-1185">Reference proteome</keyword>
<dbReference type="InterPro" id="IPR008758">
    <property type="entry name" value="Peptidase_S28"/>
</dbReference>
<evidence type="ECO:0008006" key="9">
    <source>
        <dbReference type="Google" id="ProtNLM"/>
    </source>
</evidence>
<dbReference type="GO" id="GO:0008239">
    <property type="term" value="F:dipeptidyl-peptidase activity"/>
    <property type="evidence" value="ECO:0007669"/>
    <property type="project" value="TreeGrafter"/>
</dbReference>
<evidence type="ECO:0000313" key="8">
    <source>
        <dbReference type="Proteomes" id="UP000785679"/>
    </source>
</evidence>
<keyword evidence="2" id="KW-0645">Protease</keyword>
<keyword evidence="4" id="KW-0378">Hydrolase</keyword>
<dbReference type="SUPFAM" id="SSF53474">
    <property type="entry name" value="alpha/beta-Hydrolases"/>
    <property type="match status" value="1"/>
</dbReference>
<gene>
    <name evidence="7" type="ORF">FGO68_gene3345</name>
</gene>
<evidence type="ECO:0000256" key="2">
    <source>
        <dbReference type="ARBA" id="ARBA00022670"/>
    </source>
</evidence>
<dbReference type="GO" id="GO:0006508">
    <property type="term" value="P:proteolysis"/>
    <property type="evidence" value="ECO:0007669"/>
    <property type="project" value="UniProtKB-KW"/>
</dbReference>
<evidence type="ECO:0000256" key="1">
    <source>
        <dbReference type="ARBA" id="ARBA00011079"/>
    </source>
</evidence>
<comment type="caution">
    <text evidence="7">The sequence shown here is derived from an EMBL/GenBank/DDBJ whole genome shotgun (WGS) entry which is preliminary data.</text>
</comment>
<evidence type="ECO:0000256" key="6">
    <source>
        <dbReference type="SAM" id="SignalP"/>
    </source>
</evidence>
<dbReference type="OrthoDB" id="2130629at2759"/>
<keyword evidence="3 6" id="KW-0732">Signal</keyword>
<organism evidence="7 8">
    <name type="scientific">Halteria grandinella</name>
    <dbReference type="NCBI Taxonomy" id="5974"/>
    <lineage>
        <taxon>Eukaryota</taxon>
        <taxon>Sar</taxon>
        <taxon>Alveolata</taxon>
        <taxon>Ciliophora</taxon>
        <taxon>Intramacronucleata</taxon>
        <taxon>Spirotrichea</taxon>
        <taxon>Stichotrichia</taxon>
        <taxon>Sporadotrichida</taxon>
        <taxon>Halteriidae</taxon>
        <taxon>Halteria</taxon>
    </lineage>
</organism>
<sequence>MRSLATLSLLLGLSLCAPEGGYPLGRKEYYISMPIDHFTNGGAQSATFQMRYFVDAQYWDPQSGPILFYAGNEGKLENFYDNSGFLTKNLSRELKGLIVFGEHRYFGKSLPFDPSTAYNTSNNTYLTVDQVMMDYNLLLKSIRYQYSALDKPCIVFGGSYGGMLAAWLRMKYPQTFQGALASSAPILYFKGAPTAPENAFNDIISEAFGNRSLACNKTIKAGFQMIENIRNDTKRQGDWAALSTAFNTCRPLQTYSDIDNLYLHLMNGYSYMAMTNYPYPTSFLTPMPAWPVNVACEYFAGFPVPTEGEVLATDEDRLVGGLTPDEQKTFTAMLKAVNVYFNNNSSTPNCTNFDDTDATGDLDGFGWNVLACNQLAMPCANGPNSMFTEGAFDYDAFTQFCEATYKMTPRYEWVWRYLGGNDIQRDFKAISNIIFSNGELDPWRAGGLNDEILGNDKINILFIGKAAHHLDLREPNDEFDPQEVKDARTQELAIIKGWIKEYTSQ</sequence>
<dbReference type="Gene3D" id="3.40.50.1820">
    <property type="entry name" value="alpha/beta hydrolase"/>
    <property type="match status" value="1"/>
</dbReference>
<dbReference type="GO" id="GO:0070008">
    <property type="term" value="F:serine-type exopeptidase activity"/>
    <property type="evidence" value="ECO:0007669"/>
    <property type="project" value="InterPro"/>
</dbReference>
<dbReference type="InterPro" id="IPR042269">
    <property type="entry name" value="Ser_carbopepase_S28_SKS"/>
</dbReference>
<feature type="chain" id="PRO_5035247373" description="Lysosomal Pro-X carboxypeptidase" evidence="6">
    <location>
        <begin position="17"/>
        <end position="505"/>
    </location>
</feature>
<feature type="signal peptide" evidence="6">
    <location>
        <begin position="1"/>
        <end position="16"/>
    </location>
</feature>
<evidence type="ECO:0000256" key="4">
    <source>
        <dbReference type="ARBA" id="ARBA00022801"/>
    </source>
</evidence>
<dbReference type="Pfam" id="PF05577">
    <property type="entry name" value="Peptidase_S28"/>
    <property type="match status" value="1"/>
</dbReference>
<dbReference type="EMBL" id="RRYP01008795">
    <property type="protein sequence ID" value="TNV79531.1"/>
    <property type="molecule type" value="Genomic_DNA"/>
</dbReference>
<proteinExistence type="inferred from homology"/>
<evidence type="ECO:0000256" key="3">
    <source>
        <dbReference type="ARBA" id="ARBA00022729"/>
    </source>
</evidence>
<protein>
    <recommendedName>
        <fullName evidence="9">Lysosomal Pro-X carboxypeptidase</fullName>
    </recommendedName>
</protein>
<comment type="similarity">
    <text evidence="1">Belongs to the peptidase S28 family.</text>
</comment>
<dbReference type="Gene3D" id="1.20.120.980">
    <property type="entry name" value="Serine carboxypeptidase S28, SKS domain"/>
    <property type="match status" value="1"/>
</dbReference>
<accession>A0A8J8NQ81</accession>
<evidence type="ECO:0000256" key="5">
    <source>
        <dbReference type="ARBA" id="ARBA00023180"/>
    </source>
</evidence>
<dbReference type="PANTHER" id="PTHR11010:SF38">
    <property type="entry name" value="LYSOSOMAL PRO-X CARBOXYPEPTIDASE"/>
    <property type="match status" value="1"/>
</dbReference>
<dbReference type="InterPro" id="IPR029058">
    <property type="entry name" value="AB_hydrolase_fold"/>
</dbReference>
<name>A0A8J8NQ81_HALGN</name>
<dbReference type="Proteomes" id="UP000785679">
    <property type="component" value="Unassembled WGS sequence"/>
</dbReference>